<keyword evidence="4 7" id="KW-0812">Transmembrane</keyword>
<reference evidence="8 9" key="1">
    <citation type="submission" date="2023-10" db="EMBL/GenBank/DDBJ databases">
        <authorList>
            <person name="Maclean D."/>
            <person name="Macfadyen A."/>
        </authorList>
    </citation>
    <scope>NUCLEOTIDE SEQUENCE [LARGE SCALE GENOMIC DNA]</scope>
</reference>
<accession>A0AAV1I9A0</accession>
<organism evidence="8 9">
    <name type="scientific">Coccomyxa viridis</name>
    <dbReference type="NCBI Taxonomy" id="1274662"/>
    <lineage>
        <taxon>Eukaryota</taxon>
        <taxon>Viridiplantae</taxon>
        <taxon>Chlorophyta</taxon>
        <taxon>core chlorophytes</taxon>
        <taxon>Trebouxiophyceae</taxon>
        <taxon>Trebouxiophyceae incertae sedis</taxon>
        <taxon>Coccomyxaceae</taxon>
        <taxon>Coccomyxa</taxon>
    </lineage>
</organism>
<dbReference type="AlphaFoldDB" id="A0AAV1I9A0"/>
<dbReference type="GO" id="GO:0035435">
    <property type="term" value="P:phosphate ion transmembrane transport"/>
    <property type="evidence" value="ECO:0007669"/>
    <property type="project" value="TreeGrafter"/>
</dbReference>
<comment type="similarity">
    <text evidence="7">Belongs to the inorganic phosphate transporter (PiT) (TC 2.A.20) family.</text>
</comment>
<comment type="subcellular location">
    <subcellularLocation>
        <location evidence="1 7">Membrane</location>
        <topology evidence="1 7">Multi-pass membrane protein</topology>
    </subcellularLocation>
</comment>
<gene>
    <name evidence="8" type="ORF">CVIRNUC_006838</name>
</gene>
<keyword evidence="5 7" id="KW-1133">Transmembrane helix</keyword>
<dbReference type="GO" id="GO:0016020">
    <property type="term" value="C:membrane"/>
    <property type="evidence" value="ECO:0007669"/>
    <property type="project" value="UniProtKB-SubCell"/>
</dbReference>
<evidence type="ECO:0000313" key="9">
    <source>
        <dbReference type="Proteomes" id="UP001314263"/>
    </source>
</evidence>
<proteinExistence type="inferred from homology"/>
<dbReference type="Proteomes" id="UP001314263">
    <property type="component" value="Unassembled WGS sequence"/>
</dbReference>
<evidence type="ECO:0000256" key="1">
    <source>
        <dbReference type="ARBA" id="ARBA00004141"/>
    </source>
</evidence>
<feature type="transmembrane region" description="Helical" evidence="7">
    <location>
        <begin position="494"/>
        <end position="525"/>
    </location>
</feature>
<dbReference type="InterPro" id="IPR001204">
    <property type="entry name" value="Phos_transporter"/>
</dbReference>
<feature type="transmembrane region" description="Helical" evidence="7">
    <location>
        <begin position="537"/>
        <end position="563"/>
    </location>
</feature>
<keyword evidence="3 7" id="KW-0592">Phosphate transport</keyword>
<evidence type="ECO:0000256" key="3">
    <source>
        <dbReference type="ARBA" id="ARBA00022592"/>
    </source>
</evidence>
<dbReference type="EMBL" id="CAUYUE010000009">
    <property type="protein sequence ID" value="CAK0783639.1"/>
    <property type="molecule type" value="Genomic_DNA"/>
</dbReference>
<evidence type="ECO:0000256" key="6">
    <source>
        <dbReference type="ARBA" id="ARBA00023136"/>
    </source>
</evidence>
<feature type="transmembrane region" description="Helical" evidence="7">
    <location>
        <begin position="452"/>
        <end position="474"/>
    </location>
</feature>
<name>A0AAV1I9A0_9CHLO</name>
<feature type="transmembrane region" description="Helical" evidence="7">
    <location>
        <begin position="93"/>
        <end position="117"/>
    </location>
</feature>
<comment type="function">
    <text evidence="7">Sodium-phosphate symporter.</text>
</comment>
<keyword evidence="9" id="KW-1185">Reference proteome</keyword>
<keyword evidence="6 7" id="KW-0472">Membrane</keyword>
<protein>
    <recommendedName>
        <fullName evidence="7">Phosphate transporter</fullName>
    </recommendedName>
</protein>
<keyword evidence="2 7" id="KW-0813">Transport</keyword>
<dbReference type="PANTHER" id="PTHR11101">
    <property type="entry name" value="PHOSPHATE TRANSPORTER"/>
    <property type="match status" value="1"/>
</dbReference>
<evidence type="ECO:0000256" key="2">
    <source>
        <dbReference type="ARBA" id="ARBA00022448"/>
    </source>
</evidence>
<feature type="transmembrane region" description="Helical" evidence="7">
    <location>
        <begin position="124"/>
        <end position="146"/>
    </location>
</feature>
<feature type="transmembrane region" description="Helical" evidence="7">
    <location>
        <begin position="220"/>
        <end position="242"/>
    </location>
</feature>
<sequence length="568" mass="59322">MSAKLSVIFGGATVLAYAFAFGIGANDVANSFGTSIGSGALTMGQAIIIASIFEVTGAVTLGSGVSDTILRQISKLEDAGCWACGASDSRMQVFMLGMACALAAGAFFMLAATWAAMPVSTTHAIVGAVLGMTVVGAGAGCVRWGYPGLLAIVASWFASPVLAGLMSAVMLVCIKKTVLEARDPLRRAFLLLPWLFGGTVAVVLALILLKAELSAGWPPWLHAVVVLGAGLAVAAGVQLYLVPRLRARVLSAGHIGEDENGVWRSPTEARYIASAKVQLSGEPEENTTELSVLKTLPSEGPLRSEGHQESQLLLKEAAVRSDGAGDVQHAVNGAASIETIDEEPFFLEDDREQEQLTPSQRQAQHWIQQQALADTNTPTKQSASLSQDTELSRLGGISPAERVFMYLQVLTACLKSFAHGANDTANAAGPYAAVQHMYIWGLDACGAVQTPLWVLAFCGLGIVSGLAVLGYRVMETVGKEITEINFSRGFAIELGSTLSVVLASVVGMPVSSTHCQIGSIVAIGLVERGRSSVQWSVFYKILAAWGVTVPLAAAVAAALLAALRPVLA</sequence>
<comment type="caution">
    <text evidence="8">The sequence shown here is derived from an EMBL/GenBank/DDBJ whole genome shotgun (WGS) entry which is preliminary data.</text>
</comment>
<evidence type="ECO:0000313" key="8">
    <source>
        <dbReference type="EMBL" id="CAK0783639.1"/>
    </source>
</evidence>
<dbReference type="PANTHER" id="PTHR11101:SF80">
    <property type="entry name" value="PHOSPHATE TRANSPORTER"/>
    <property type="match status" value="1"/>
</dbReference>
<evidence type="ECO:0000256" key="5">
    <source>
        <dbReference type="ARBA" id="ARBA00022989"/>
    </source>
</evidence>
<feature type="transmembrane region" description="Helical" evidence="7">
    <location>
        <begin position="152"/>
        <end position="173"/>
    </location>
</feature>
<dbReference type="Pfam" id="PF01384">
    <property type="entry name" value="PHO4"/>
    <property type="match status" value="1"/>
</dbReference>
<dbReference type="GO" id="GO:0005315">
    <property type="term" value="F:phosphate transmembrane transporter activity"/>
    <property type="evidence" value="ECO:0007669"/>
    <property type="project" value="InterPro"/>
</dbReference>
<evidence type="ECO:0000256" key="7">
    <source>
        <dbReference type="RuleBase" id="RU363058"/>
    </source>
</evidence>
<feature type="transmembrane region" description="Helical" evidence="7">
    <location>
        <begin position="185"/>
        <end position="208"/>
    </location>
</feature>
<evidence type="ECO:0000256" key="4">
    <source>
        <dbReference type="ARBA" id="ARBA00022692"/>
    </source>
</evidence>